<evidence type="ECO:0000256" key="1">
    <source>
        <dbReference type="SAM" id="Phobius"/>
    </source>
</evidence>
<comment type="caution">
    <text evidence="2">The sequence shown here is derived from an EMBL/GenBank/DDBJ whole genome shotgun (WGS) entry which is preliminary data.</text>
</comment>
<dbReference type="EMBL" id="JBALHR010000004">
    <property type="protein sequence ID" value="MEH7828383.1"/>
    <property type="molecule type" value="Genomic_DNA"/>
</dbReference>
<evidence type="ECO:0000313" key="2">
    <source>
        <dbReference type="EMBL" id="MEH7828383.1"/>
    </source>
</evidence>
<feature type="transmembrane region" description="Helical" evidence="1">
    <location>
        <begin position="196"/>
        <end position="217"/>
    </location>
</feature>
<accession>A0ABU8BVW8</accession>
<evidence type="ECO:0000313" key="3">
    <source>
        <dbReference type="Proteomes" id="UP001431963"/>
    </source>
</evidence>
<keyword evidence="1" id="KW-0472">Membrane</keyword>
<dbReference type="Proteomes" id="UP001431963">
    <property type="component" value="Unassembled WGS sequence"/>
</dbReference>
<sequence length="381" mass="40916">MSRSPAPLFTQPIRQITLMLLVLGMIAAGAWVALPMLRGIIAANPLLNGTIIGVFGLGVLTCFWQVWQLAQSVSWIDAYVQDRPGSETDAAPRLLAPLAALLGPRTARLQLSSSSTRSILDSIATRIDEARDITRYLANLLIFLGLLGTFYGLATTVPAIVDTIRGLSPQEGENSLDIFGKLMSGLETQLGGMGTAFSSSLLGLAGSLVVGLLELFAGHGQNRFFREMEEWLSSITRIGVAEGDGGDMGALAQVLDQLSQQIDNMQMLFTQSDISRSLADERTGELAEAVARLASRLDSEATIAGQLQRIADGQERLLAAMSHNDSNLHADAEARMRLRSMDVQLLRILEELSAGRQESTADLRGDLSALTQAVRQLGRGA</sequence>
<feature type="transmembrane region" description="Helical" evidence="1">
    <location>
        <begin position="12"/>
        <end position="34"/>
    </location>
</feature>
<name>A0ABU8BVW8_9RHOB</name>
<proteinExistence type="predicted"/>
<keyword evidence="1" id="KW-1133">Transmembrane helix</keyword>
<keyword evidence="1" id="KW-0812">Transmembrane</keyword>
<gene>
    <name evidence="2" type="ORF">V6590_09475</name>
</gene>
<protein>
    <submittedName>
        <fullName evidence="2">Biopolymer transporter ExbB</fullName>
    </submittedName>
</protein>
<reference evidence="2" key="1">
    <citation type="submission" date="2024-02" db="EMBL/GenBank/DDBJ databases">
        <title>Genome sequences of strain Gemmobacter sp. JM10B15.</title>
        <authorList>
            <person name="Zhang M."/>
        </authorList>
    </citation>
    <scope>NUCLEOTIDE SEQUENCE</scope>
    <source>
        <strain evidence="2">JM10B15</strain>
    </source>
</reference>
<keyword evidence="3" id="KW-1185">Reference proteome</keyword>
<feature type="transmembrane region" description="Helical" evidence="1">
    <location>
        <begin position="136"/>
        <end position="161"/>
    </location>
</feature>
<feature type="transmembrane region" description="Helical" evidence="1">
    <location>
        <begin position="46"/>
        <end position="67"/>
    </location>
</feature>
<organism evidence="2 3">
    <name type="scientific">Gemmobacter denitrificans</name>
    <dbReference type="NCBI Taxonomy" id="3123040"/>
    <lineage>
        <taxon>Bacteria</taxon>
        <taxon>Pseudomonadati</taxon>
        <taxon>Pseudomonadota</taxon>
        <taxon>Alphaproteobacteria</taxon>
        <taxon>Rhodobacterales</taxon>
        <taxon>Paracoccaceae</taxon>
        <taxon>Gemmobacter</taxon>
    </lineage>
</organism>